<dbReference type="EMBL" id="JAUHHV010000001">
    <property type="protein sequence ID" value="KAK1438666.1"/>
    <property type="molecule type" value="Genomic_DNA"/>
</dbReference>
<dbReference type="GO" id="GO:0000226">
    <property type="term" value="P:microtubule cytoskeleton organization"/>
    <property type="evidence" value="ECO:0007669"/>
    <property type="project" value="InterPro"/>
</dbReference>
<evidence type="ECO:0000256" key="1">
    <source>
        <dbReference type="ARBA" id="ARBA00004245"/>
    </source>
</evidence>
<proteinExistence type="inferred from homology"/>
<keyword evidence="3" id="KW-0493">Microtubule</keyword>
<evidence type="ECO:0000256" key="2">
    <source>
        <dbReference type="ARBA" id="ARBA00006187"/>
    </source>
</evidence>
<accession>A0AAD8LGD3</accession>
<dbReference type="GO" id="GO:0005737">
    <property type="term" value="C:cytoplasm"/>
    <property type="evidence" value="ECO:0007669"/>
    <property type="project" value="TreeGrafter"/>
</dbReference>
<evidence type="ECO:0000256" key="3">
    <source>
        <dbReference type="ARBA" id="ARBA00022701"/>
    </source>
</evidence>
<dbReference type="GO" id="GO:0008017">
    <property type="term" value="F:microtubule binding"/>
    <property type="evidence" value="ECO:0007669"/>
    <property type="project" value="InterPro"/>
</dbReference>
<dbReference type="PANTHER" id="PTHR19321">
    <property type="entry name" value="PROTEIN REGULATOR OF CYTOKINESIS 1 PRC1-RELATED"/>
    <property type="match status" value="1"/>
</dbReference>
<protein>
    <submittedName>
        <fullName evidence="6">Uncharacterized protein</fullName>
    </submittedName>
</protein>
<comment type="similarity">
    <text evidence="2">Belongs to the MAP65/ASE1 family.</text>
</comment>
<evidence type="ECO:0000313" key="7">
    <source>
        <dbReference type="Proteomes" id="UP001229421"/>
    </source>
</evidence>
<dbReference type="InterPro" id="IPR007145">
    <property type="entry name" value="MAP65_Ase1_PRC1"/>
</dbReference>
<sequence length="213" mass="25042">MISASRPQPTVVFFKSVIVEMLCPFVMKENVRCKEMDFKKIIWDEVGEFDVKRDRMLLELERECLEVYRRKVDLANRSQTQLRQATAECEVELATICSAIGERPMHIRQCDQNSSSLKAELRAIIPELEEMRKRNSEKRNQFVEVLEQIQRIQMEIYTISFKTVLDETELSIRKLEELHVHLQALEKEKVILPFTMSFVITLGSEIGKANYRK</sequence>
<keyword evidence="7" id="KW-1185">Reference proteome</keyword>
<dbReference type="Pfam" id="PF03999">
    <property type="entry name" value="MAP65_ASE1"/>
    <property type="match status" value="1"/>
</dbReference>
<gene>
    <name evidence="6" type="ORF">QVD17_04475</name>
</gene>
<dbReference type="Proteomes" id="UP001229421">
    <property type="component" value="Unassembled WGS sequence"/>
</dbReference>
<keyword evidence="4" id="KW-0206">Cytoskeleton</keyword>
<evidence type="ECO:0000256" key="4">
    <source>
        <dbReference type="ARBA" id="ARBA00023212"/>
    </source>
</evidence>
<feature type="coiled-coil region" evidence="5">
    <location>
        <begin position="128"/>
        <end position="185"/>
    </location>
</feature>
<name>A0AAD8LGD3_TARER</name>
<dbReference type="AlphaFoldDB" id="A0AAD8LGD3"/>
<evidence type="ECO:0000313" key="6">
    <source>
        <dbReference type="EMBL" id="KAK1438666.1"/>
    </source>
</evidence>
<organism evidence="6 7">
    <name type="scientific">Tagetes erecta</name>
    <name type="common">African marigold</name>
    <dbReference type="NCBI Taxonomy" id="13708"/>
    <lineage>
        <taxon>Eukaryota</taxon>
        <taxon>Viridiplantae</taxon>
        <taxon>Streptophyta</taxon>
        <taxon>Embryophyta</taxon>
        <taxon>Tracheophyta</taxon>
        <taxon>Spermatophyta</taxon>
        <taxon>Magnoliopsida</taxon>
        <taxon>eudicotyledons</taxon>
        <taxon>Gunneridae</taxon>
        <taxon>Pentapetalae</taxon>
        <taxon>asterids</taxon>
        <taxon>campanulids</taxon>
        <taxon>Asterales</taxon>
        <taxon>Asteraceae</taxon>
        <taxon>Asteroideae</taxon>
        <taxon>Heliantheae alliance</taxon>
        <taxon>Tageteae</taxon>
        <taxon>Tagetes</taxon>
    </lineage>
</organism>
<dbReference type="GO" id="GO:0005819">
    <property type="term" value="C:spindle"/>
    <property type="evidence" value="ECO:0007669"/>
    <property type="project" value="TreeGrafter"/>
</dbReference>
<evidence type="ECO:0000256" key="5">
    <source>
        <dbReference type="SAM" id="Coils"/>
    </source>
</evidence>
<comment type="subcellular location">
    <subcellularLocation>
        <location evidence="1">Cytoplasm</location>
        <location evidence="1">Cytoskeleton</location>
    </subcellularLocation>
</comment>
<comment type="caution">
    <text evidence="6">The sequence shown here is derived from an EMBL/GenBank/DDBJ whole genome shotgun (WGS) entry which is preliminary data.</text>
</comment>
<reference evidence="6" key="1">
    <citation type="journal article" date="2023" name="bioRxiv">
        <title>Improved chromosome-level genome assembly for marigold (Tagetes erecta).</title>
        <authorList>
            <person name="Jiang F."/>
            <person name="Yuan L."/>
            <person name="Wang S."/>
            <person name="Wang H."/>
            <person name="Xu D."/>
            <person name="Wang A."/>
            <person name="Fan W."/>
        </authorList>
    </citation>
    <scope>NUCLEOTIDE SEQUENCE</scope>
    <source>
        <strain evidence="6">WSJ</strain>
        <tissue evidence="6">Leaf</tissue>
    </source>
</reference>
<dbReference type="PANTHER" id="PTHR19321:SF7">
    <property type="entry name" value="65-KDA MICROTUBULE-ASSOCIATED PROTEIN 3"/>
    <property type="match status" value="1"/>
</dbReference>
<dbReference type="GO" id="GO:0005874">
    <property type="term" value="C:microtubule"/>
    <property type="evidence" value="ECO:0007669"/>
    <property type="project" value="UniProtKB-KW"/>
</dbReference>
<keyword evidence="5" id="KW-0175">Coiled coil</keyword>
<keyword evidence="4" id="KW-0963">Cytoplasm</keyword>